<sequence>MVNISTKTLSAADLAKAAKMLQDGKLVAFPTETVYGLGADARNGTAVAAIYAAKGRPSFNPLIVHVPSLEAAQELADFDDDALALAQAFWPGPVSLVAPLKAGHGLSSLVTAGLDTVAIRVPEHALARDLLTLAGCPVAAPSANLSGQISPTTAAHVLSGLQGRIDGVVDDGPCAVGVESTIVATNPARLLRPGGLPVEALEAALGHPLGRDLTPDKPSAPGQLTSHYAPRAQMRLNQTDGALVLGFGPVDGALNLSRSGDLLEAAANLFSMMRQIDDMADGDTLISVAPIPMTGLGLAINDRLSRAAAPRSGGATTG</sequence>
<dbReference type="InterPro" id="IPR038385">
    <property type="entry name" value="Sua5/YwlC_C"/>
</dbReference>
<feature type="binding site" evidence="14">
    <location>
        <position position="192"/>
    </location>
    <ligand>
        <name>ATP</name>
        <dbReference type="ChEBI" id="CHEBI:30616"/>
    </ligand>
</feature>
<evidence type="ECO:0000256" key="1">
    <source>
        <dbReference type="ARBA" id="ARBA00004496"/>
    </source>
</evidence>
<keyword evidence="7 13" id="KW-0819">tRNA processing</keyword>
<dbReference type="PIRSF" id="PIRSF004930">
    <property type="entry name" value="Tln_factor_SUA5"/>
    <property type="match status" value="1"/>
</dbReference>
<evidence type="ECO:0000313" key="17">
    <source>
        <dbReference type="Proteomes" id="UP000199441"/>
    </source>
</evidence>
<dbReference type="SUPFAM" id="SSF55821">
    <property type="entry name" value="YrdC/RibB"/>
    <property type="match status" value="1"/>
</dbReference>
<dbReference type="EC" id="2.7.7.87" evidence="3 13"/>
<dbReference type="OrthoDB" id="9814580at2"/>
<dbReference type="GO" id="GO:0006450">
    <property type="term" value="P:regulation of translational fidelity"/>
    <property type="evidence" value="ECO:0007669"/>
    <property type="project" value="TreeGrafter"/>
</dbReference>
<evidence type="ECO:0000256" key="2">
    <source>
        <dbReference type="ARBA" id="ARBA00007663"/>
    </source>
</evidence>
<dbReference type="Gene3D" id="3.90.870.10">
    <property type="entry name" value="DHBP synthase"/>
    <property type="match status" value="1"/>
</dbReference>
<comment type="function">
    <text evidence="13">Required for the formation of a threonylcarbamoyl group on adenosine at position 37 (t(6)A37) in tRNAs that read codons beginning with adenine.</text>
</comment>
<dbReference type="PROSITE" id="PS51163">
    <property type="entry name" value="YRDC"/>
    <property type="match status" value="1"/>
</dbReference>
<dbReference type="EMBL" id="FNOI01000005">
    <property type="protein sequence ID" value="SDX28441.1"/>
    <property type="molecule type" value="Genomic_DNA"/>
</dbReference>
<feature type="binding site" evidence="14">
    <location>
        <position position="180"/>
    </location>
    <ligand>
        <name>L-threonine</name>
        <dbReference type="ChEBI" id="CHEBI:57926"/>
    </ligand>
</feature>
<evidence type="ECO:0000256" key="9">
    <source>
        <dbReference type="ARBA" id="ARBA00022741"/>
    </source>
</evidence>
<evidence type="ECO:0000256" key="10">
    <source>
        <dbReference type="ARBA" id="ARBA00022840"/>
    </source>
</evidence>
<dbReference type="PANTHER" id="PTHR17490">
    <property type="entry name" value="SUA5"/>
    <property type="match status" value="1"/>
</dbReference>
<evidence type="ECO:0000256" key="5">
    <source>
        <dbReference type="ARBA" id="ARBA00022490"/>
    </source>
</evidence>
<feature type="binding site" evidence="14">
    <location>
        <position position="116"/>
    </location>
    <ligand>
        <name>ATP</name>
        <dbReference type="ChEBI" id="CHEBI:30616"/>
    </ligand>
</feature>
<dbReference type="Gene3D" id="3.40.50.11030">
    <property type="entry name" value="Threonylcarbamoyl-AMP synthase, C-terminal domain"/>
    <property type="match status" value="1"/>
</dbReference>
<dbReference type="Proteomes" id="UP000199441">
    <property type="component" value="Unassembled WGS sequence"/>
</dbReference>
<dbReference type="Pfam" id="PF03481">
    <property type="entry name" value="Sua5_C"/>
    <property type="match status" value="1"/>
</dbReference>
<keyword evidence="17" id="KW-1185">Reference proteome</keyword>
<evidence type="ECO:0000313" key="16">
    <source>
        <dbReference type="EMBL" id="SDX28441.1"/>
    </source>
</evidence>
<feature type="binding site" evidence="14">
    <location>
        <position position="228"/>
    </location>
    <ligand>
        <name>ATP</name>
        <dbReference type="ChEBI" id="CHEBI:30616"/>
    </ligand>
</feature>
<dbReference type="NCBIfam" id="TIGR00057">
    <property type="entry name" value="L-threonylcarbamoyladenylate synthase"/>
    <property type="match status" value="1"/>
</dbReference>
<comment type="similarity">
    <text evidence="2 13">Belongs to the SUA5 family.</text>
</comment>
<keyword evidence="8 13" id="KW-0548">Nucleotidyltransferase</keyword>
<evidence type="ECO:0000256" key="14">
    <source>
        <dbReference type="PIRSR" id="PIRSR004930-1"/>
    </source>
</evidence>
<keyword evidence="10 13" id="KW-0067">ATP-binding</keyword>
<comment type="catalytic activity">
    <reaction evidence="12 13">
        <text>L-threonine + hydrogencarbonate + ATP = L-threonylcarbamoyladenylate + diphosphate + H2O</text>
        <dbReference type="Rhea" id="RHEA:36407"/>
        <dbReference type="ChEBI" id="CHEBI:15377"/>
        <dbReference type="ChEBI" id="CHEBI:17544"/>
        <dbReference type="ChEBI" id="CHEBI:30616"/>
        <dbReference type="ChEBI" id="CHEBI:33019"/>
        <dbReference type="ChEBI" id="CHEBI:57926"/>
        <dbReference type="ChEBI" id="CHEBI:73682"/>
        <dbReference type="EC" id="2.7.7.87"/>
    </reaction>
</comment>
<protein>
    <recommendedName>
        <fullName evidence="4 13">Threonylcarbamoyl-AMP synthase</fullName>
        <shortName evidence="13">TC-AMP synthase</shortName>
        <ecNumber evidence="3 13">2.7.7.87</ecNumber>
    </recommendedName>
    <alternativeName>
        <fullName evidence="11 13">L-threonylcarbamoyladenylate synthase</fullName>
    </alternativeName>
</protein>
<dbReference type="InterPro" id="IPR017945">
    <property type="entry name" value="DHBP_synth_RibB-like_a/b_dom"/>
</dbReference>
<evidence type="ECO:0000256" key="13">
    <source>
        <dbReference type="PIRNR" id="PIRNR004930"/>
    </source>
</evidence>
<feature type="domain" description="YrdC-like" evidence="15">
    <location>
        <begin position="11"/>
        <end position="196"/>
    </location>
</feature>
<name>A0A1H3AG51_9RHOB</name>
<dbReference type="Pfam" id="PF01300">
    <property type="entry name" value="Sua5_yciO_yrdC"/>
    <property type="match status" value="1"/>
</dbReference>
<evidence type="ECO:0000256" key="12">
    <source>
        <dbReference type="ARBA" id="ARBA00048366"/>
    </source>
</evidence>
<evidence type="ECO:0000256" key="7">
    <source>
        <dbReference type="ARBA" id="ARBA00022694"/>
    </source>
</evidence>
<gene>
    <name evidence="16" type="ORF">SAMN04488001_2859</name>
</gene>
<dbReference type="InterPro" id="IPR010923">
    <property type="entry name" value="T(6)A37_SUA5"/>
</dbReference>
<comment type="subcellular location">
    <subcellularLocation>
        <location evidence="1 13">Cytoplasm</location>
    </subcellularLocation>
</comment>
<dbReference type="GO" id="GO:0003725">
    <property type="term" value="F:double-stranded RNA binding"/>
    <property type="evidence" value="ECO:0007669"/>
    <property type="project" value="UniProtKB-UniRule"/>
</dbReference>
<dbReference type="InterPro" id="IPR005145">
    <property type="entry name" value="Sua5_C"/>
</dbReference>
<reference evidence="17" key="1">
    <citation type="submission" date="2016-10" db="EMBL/GenBank/DDBJ databases">
        <authorList>
            <person name="Varghese N."/>
            <person name="Submissions S."/>
        </authorList>
    </citation>
    <scope>NUCLEOTIDE SEQUENCE [LARGE SCALE GENOMIC DNA]</scope>
    <source>
        <strain evidence="17">DSM 26922</strain>
    </source>
</reference>
<dbReference type="FunFam" id="3.90.870.10:FF:000009">
    <property type="entry name" value="Threonylcarbamoyl-AMP synthase, putative"/>
    <property type="match status" value="1"/>
</dbReference>
<accession>A0A1H3AG51</accession>
<feature type="binding site" evidence="14">
    <location>
        <position position="140"/>
    </location>
    <ligand>
        <name>L-threonine</name>
        <dbReference type="ChEBI" id="CHEBI:57926"/>
    </ligand>
</feature>
<dbReference type="InterPro" id="IPR050156">
    <property type="entry name" value="TC-AMP_synthase_SUA5"/>
</dbReference>
<feature type="binding site" evidence="14">
    <location>
        <position position="33"/>
    </location>
    <ligand>
        <name>L-threonine</name>
        <dbReference type="ChEBI" id="CHEBI:57926"/>
    </ligand>
</feature>
<keyword evidence="6 13" id="KW-0808">Transferase</keyword>
<evidence type="ECO:0000256" key="11">
    <source>
        <dbReference type="ARBA" id="ARBA00029774"/>
    </source>
</evidence>
<organism evidence="16 17">
    <name type="scientific">Litoreibacter albidus</name>
    <dbReference type="NCBI Taxonomy" id="670155"/>
    <lineage>
        <taxon>Bacteria</taxon>
        <taxon>Pseudomonadati</taxon>
        <taxon>Pseudomonadota</taxon>
        <taxon>Alphaproteobacteria</taxon>
        <taxon>Rhodobacterales</taxon>
        <taxon>Roseobacteraceae</taxon>
        <taxon>Litoreibacter</taxon>
    </lineage>
</organism>
<feature type="binding site" evidence="14">
    <location>
        <position position="60"/>
    </location>
    <ligand>
        <name>ATP</name>
        <dbReference type="ChEBI" id="CHEBI:30616"/>
    </ligand>
</feature>
<feature type="binding site" evidence="14">
    <location>
        <position position="142"/>
    </location>
    <ligand>
        <name>L-threonine</name>
        <dbReference type="ChEBI" id="CHEBI:57926"/>
    </ligand>
</feature>
<evidence type="ECO:0000256" key="6">
    <source>
        <dbReference type="ARBA" id="ARBA00022679"/>
    </source>
</evidence>
<dbReference type="STRING" id="670155.SAMN04488001_2859"/>
<keyword evidence="5 13" id="KW-0963">Cytoplasm</keyword>
<feature type="binding site" evidence="14">
    <location>
        <position position="150"/>
    </location>
    <ligand>
        <name>ATP</name>
        <dbReference type="ChEBI" id="CHEBI:30616"/>
    </ligand>
</feature>
<dbReference type="GO" id="GO:0061710">
    <property type="term" value="F:L-threonylcarbamoyladenylate synthase"/>
    <property type="evidence" value="ECO:0007669"/>
    <property type="project" value="UniProtKB-EC"/>
</dbReference>
<dbReference type="InterPro" id="IPR006070">
    <property type="entry name" value="Sua5-like_dom"/>
</dbReference>
<dbReference type="GO" id="GO:0005524">
    <property type="term" value="F:ATP binding"/>
    <property type="evidence" value="ECO:0007669"/>
    <property type="project" value="UniProtKB-UniRule"/>
</dbReference>
<dbReference type="AlphaFoldDB" id="A0A1H3AG51"/>
<feature type="binding site" evidence="14">
    <location>
        <position position="56"/>
    </location>
    <ligand>
        <name>ATP</name>
        <dbReference type="ChEBI" id="CHEBI:30616"/>
    </ligand>
</feature>
<dbReference type="GO" id="GO:0000049">
    <property type="term" value="F:tRNA binding"/>
    <property type="evidence" value="ECO:0007669"/>
    <property type="project" value="TreeGrafter"/>
</dbReference>
<evidence type="ECO:0000256" key="3">
    <source>
        <dbReference type="ARBA" id="ARBA00012584"/>
    </source>
</evidence>
<dbReference type="GO" id="GO:0005737">
    <property type="term" value="C:cytoplasm"/>
    <property type="evidence" value="ECO:0007669"/>
    <property type="project" value="UniProtKB-SubCell"/>
</dbReference>
<dbReference type="RefSeq" id="WP_089947608.1">
    <property type="nucleotide sequence ID" value="NZ_FNOI01000005.1"/>
</dbReference>
<proteinExistence type="inferred from homology"/>
<feature type="binding site" evidence="14">
    <location>
        <position position="120"/>
    </location>
    <ligand>
        <name>L-threonine</name>
        <dbReference type="ChEBI" id="CHEBI:57926"/>
    </ligand>
</feature>
<evidence type="ECO:0000256" key="8">
    <source>
        <dbReference type="ARBA" id="ARBA00022695"/>
    </source>
</evidence>
<evidence type="ECO:0000256" key="4">
    <source>
        <dbReference type="ARBA" id="ARBA00015492"/>
    </source>
</evidence>
<dbReference type="PANTHER" id="PTHR17490:SF16">
    <property type="entry name" value="THREONYLCARBAMOYL-AMP SYNTHASE"/>
    <property type="match status" value="1"/>
</dbReference>
<evidence type="ECO:0000259" key="15">
    <source>
        <dbReference type="PROSITE" id="PS51163"/>
    </source>
</evidence>
<feature type="binding site" evidence="14">
    <location>
        <position position="65"/>
    </location>
    <ligand>
        <name>L-threonine</name>
        <dbReference type="ChEBI" id="CHEBI:57926"/>
    </ligand>
</feature>
<keyword evidence="9 13" id="KW-0547">Nucleotide-binding</keyword>
<dbReference type="GO" id="GO:0008033">
    <property type="term" value="P:tRNA processing"/>
    <property type="evidence" value="ECO:0007669"/>
    <property type="project" value="UniProtKB-KW"/>
</dbReference>